<dbReference type="InterPro" id="IPR039006">
    <property type="entry name" value="RhoGAP_pG2"/>
</dbReference>
<dbReference type="GO" id="GO:0005096">
    <property type="term" value="F:GTPase activator activity"/>
    <property type="evidence" value="ECO:0007669"/>
    <property type="project" value="TreeGrafter"/>
</dbReference>
<dbReference type="PROSITE" id="PS50238">
    <property type="entry name" value="RHOGAP"/>
    <property type="match status" value="1"/>
</dbReference>
<feature type="region of interest" description="Disordered" evidence="1">
    <location>
        <begin position="1445"/>
        <end position="1474"/>
    </location>
</feature>
<organism evidence="4 6">
    <name type="scientific">Didymodactylos carnosus</name>
    <dbReference type="NCBI Taxonomy" id="1234261"/>
    <lineage>
        <taxon>Eukaryota</taxon>
        <taxon>Metazoa</taxon>
        <taxon>Spiralia</taxon>
        <taxon>Gnathifera</taxon>
        <taxon>Rotifera</taxon>
        <taxon>Eurotatoria</taxon>
        <taxon>Bdelloidea</taxon>
        <taxon>Philodinida</taxon>
        <taxon>Philodinidae</taxon>
        <taxon>Didymodactylos</taxon>
    </lineage>
</organism>
<feature type="compositionally biased region" description="Low complexity" evidence="1">
    <location>
        <begin position="1464"/>
        <end position="1474"/>
    </location>
</feature>
<dbReference type="Pfam" id="PF00620">
    <property type="entry name" value="RhoGAP"/>
    <property type="match status" value="1"/>
</dbReference>
<accession>A0A813XYM1</accession>
<dbReference type="OrthoDB" id="9994905at2759"/>
<keyword evidence="6" id="KW-1185">Reference proteome</keyword>
<dbReference type="EMBL" id="CAJOBC010001218">
    <property type="protein sequence ID" value="CAF3664350.1"/>
    <property type="molecule type" value="Genomic_DNA"/>
</dbReference>
<dbReference type="GO" id="GO:0050770">
    <property type="term" value="P:regulation of axonogenesis"/>
    <property type="evidence" value="ECO:0007669"/>
    <property type="project" value="TreeGrafter"/>
</dbReference>
<dbReference type="Gene3D" id="3.40.50.300">
    <property type="entry name" value="P-loop containing nucleotide triphosphate hydrolases"/>
    <property type="match status" value="1"/>
</dbReference>
<feature type="domain" description="PG2 pseudoGTPase" evidence="3">
    <location>
        <begin position="872"/>
        <end position="1043"/>
    </location>
</feature>
<evidence type="ECO:0000313" key="6">
    <source>
        <dbReference type="Proteomes" id="UP000663829"/>
    </source>
</evidence>
<dbReference type="Proteomes" id="UP000663829">
    <property type="component" value="Unassembled WGS sequence"/>
</dbReference>
<feature type="domain" description="Rho-GAP" evidence="2">
    <location>
        <begin position="1521"/>
        <end position="1710"/>
    </location>
</feature>
<feature type="compositionally biased region" description="Low complexity" evidence="1">
    <location>
        <begin position="1343"/>
        <end position="1357"/>
    </location>
</feature>
<name>A0A813XYM1_9BILA</name>
<dbReference type="GO" id="GO:0008361">
    <property type="term" value="P:regulation of cell size"/>
    <property type="evidence" value="ECO:0007669"/>
    <property type="project" value="TreeGrafter"/>
</dbReference>
<dbReference type="InterPro" id="IPR051978">
    <property type="entry name" value="Rho-GAP_domain"/>
</dbReference>
<evidence type="ECO:0000256" key="1">
    <source>
        <dbReference type="SAM" id="MobiDB-lite"/>
    </source>
</evidence>
<evidence type="ECO:0000259" key="2">
    <source>
        <dbReference type="PROSITE" id="PS50238"/>
    </source>
</evidence>
<sequence>MSKKDLPSHTISIVGFNGVGKSSLCKRLIYSHLDNYNNLGITTPDRKELLQNPWLYWGNVKHRRQDDKYEVLLHFIEQTELNDVGSRDNHETYIKRASAVTIKVDEKLTTNNTSFVSNTGDDYLSSNSFLSYPLLKRFPREFRVKSHVDAFICVYDLSGDDNLCSSQLQQSQFDLFLSLLNSLLKTKRPLLIVTTKNDIVYRQNIQVEVSSKFEQRLRNFLVNTTTLSTTDIQTHLPPILHTSSQENINIQSIYGILVKLCEQSSISNRKSSSNTSLLFQIPSYIDDLKQQEKLQQILIEDYRQLLIRHVLDFRDTTWLRFYQKWHQHIGVERFIETFGKKQAEIVYNERIENLKQSYTNTYKQKIIDQRLIKIIHLLTNEKNLLLSARNWNYLKSQMQKHPLYSSTVIKTSFTTLSNQYFDDSNLLKIPEEIFNSEEAKTKYDDYIRQQQLNTKRLQYSQEFFGLLDLFSNAGLIRYGQSTLDKDCVYFLGRDCYEHLNLQDRLAVFVLHQKHLYKGLNKQFIELLFESIETFIQTFHKMNQNENLSTTNNRKVTTVSIDDIFENEIINQIKHDSRYQALSSHENDRHRLIMCHCHFLYDTIYYRLFKNEQQHRKRSFKRNNSSKRIKSTSIVLVKDDDYECPYVKKFYVGNDEKTEIHCPMGDKCIDVKSHEILRNVNVNNSSPYKSTSQSKTKYIVLCGNDNDVFECLKIFQTEYPNNEIGQYIVRLLTLDDIKTKKIQNLSGCIFVSPNGRQMLSEWMKNKVTSVNERSIFHDILFVNLFSKLEDNTTLPTSHSLHTNHDVFSSFSTQQSYSNIPNDSEYFLVASSSHPIPTFDQLKTCIKTLLTYQKSTTSKLYNHTVNKENKVDLKILFCLTCGDNDAQNISILVEQIMEQFKISRCLKVYSNSFVIEIFLGKIRRKIEFVFNSFHSVFSSKLNKFDGFILLYNSNRCAAFNTIRYVLNYISNKFYNKLDDVSINSEHPSIPQPPIFLLCCLDDKAKSNMTLINHKMTSIHQTEQQKNLYQNGISNKYNNDDDGENVRKKLIKFHVKTINDFVQNHLLSFLYDCWLSRHTDENDSGSGDRLFAGVTSYFAQQSSLYVPSTSNLMTCSLERNLNNRIQKYDPRLFPSVTSTVTKSNEHSPSHAIILTPTNVDTDDTLFCYRSYPHLSSTSPDDISSIMKDSSNFTIVPTTPIENAFSSPLASSTTSVHTPQCVKKSNSTRFPHLLEHPKGTNYLPTSDIILKKNENSKQQMKLISNNRNMNQRSATEVKVPLATPEIIEFNDNHMLELNIESITTKTTTDEAMTTSLTDSSMVQLTYANTDSSIDNSSSDERVKAVALTLSSSPQQSTTNLQRKLSDRKSKRIRNTKKSDNGLGSSTEMYKKTGSDDDIIDNQKQKKKRRPSFKRRKKMNYDTTQTDSGIDSHSKDATILMKTEITVVSNEEDSSVGDYTKDSKKSESKSPSNASIGTSSSTTITLITPLVYKYTTTITSTPSGHMPLSSSTISTDNTKYHYAERIPLSKCILQQETGVPRFIQNCISFIEKYGLSCEGLYRVSGYRNQVDLVIKSLIDDPDYDLHVLEVSASAVATAFKEMMRRLHEPILSLDLFNDCKNLTGSQLQEQNFLPLKEAFKHLTDVNYITAKVIFKHLNFVSQHAESTHMDSSNLSLMWWPNLYQPQFTDLPMAGETCQKIKPLVQAIIEHYSIIFDDTVNQR</sequence>
<evidence type="ECO:0008006" key="7">
    <source>
        <dbReference type="Google" id="ProtNLM"/>
    </source>
</evidence>
<evidence type="ECO:0000259" key="3">
    <source>
        <dbReference type="PROSITE" id="PS51853"/>
    </source>
</evidence>
<feature type="region of interest" description="Disordered" evidence="1">
    <location>
        <begin position="1343"/>
        <end position="1427"/>
    </location>
</feature>
<dbReference type="EMBL" id="CAJNOQ010001218">
    <property type="protein sequence ID" value="CAF0877714.1"/>
    <property type="molecule type" value="Genomic_DNA"/>
</dbReference>
<dbReference type="SUPFAM" id="SSF52540">
    <property type="entry name" value="P-loop containing nucleoside triphosphate hydrolases"/>
    <property type="match status" value="1"/>
</dbReference>
<dbReference type="Gene3D" id="1.10.555.10">
    <property type="entry name" value="Rho GTPase activation protein"/>
    <property type="match status" value="1"/>
</dbReference>
<dbReference type="InterPro" id="IPR027417">
    <property type="entry name" value="P-loop_NTPase"/>
</dbReference>
<proteinExistence type="predicted"/>
<feature type="compositionally biased region" description="Basic and acidic residues" evidence="1">
    <location>
        <begin position="1454"/>
        <end position="1463"/>
    </location>
</feature>
<dbReference type="GO" id="GO:0005829">
    <property type="term" value="C:cytosol"/>
    <property type="evidence" value="ECO:0007669"/>
    <property type="project" value="TreeGrafter"/>
</dbReference>
<dbReference type="SUPFAM" id="SSF48350">
    <property type="entry name" value="GTPase activation domain, GAP"/>
    <property type="match status" value="1"/>
</dbReference>
<dbReference type="InterPro" id="IPR000198">
    <property type="entry name" value="RhoGAP_dom"/>
</dbReference>
<dbReference type="PROSITE" id="PS51853">
    <property type="entry name" value="PG2"/>
    <property type="match status" value="1"/>
</dbReference>
<feature type="compositionally biased region" description="Basic residues" evidence="1">
    <location>
        <begin position="1400"/>
        <end position="1413"/>
    </location>
</feature>
<dbReference type="InterPro" id="IPR008936">
    <property type="entry name" value="Rho_GTPase_activation_prot"/>
</dbReference>
<dbReference type="PANTHER" id="PTHR46005">
    <property type="entry name" value="RHO GTPASE-ACTIVATING PROTEIN 190"/>
    <property type="match status" value="1"/>
</dbReference>
<gene>
    <name evidence="4" type="ORF">GPM918_LOCUS7441</name>
    <name evidence="5" type="ORF">SRO942_LOCUS7441</name>
</gene>
<protein>
    <recommendedName>
        <fullName evidence="7">Rho GTPase-activating protein</fullName>
    </recommendedName>
</protein>
<dbReference type="Proteomes" id="UP000681722">
    <property type="component" value="Unassembled WGS sequence"/>
</dbReference>
<evidence type="ECO:0000313" key="5">
    <source>
        <dbReference type="EMBL" id="CAF3664350.1"/>
    </source>
</evidence>
<dbReference type="PANTHER" id="PTHR46005:SF4">
    <property type="entry name" value="RHO GTPASE-ACTIVATING PROTEIN 190"/>
    <property type="match status" value="1"/>
</dbReference>
<dbReference type="GO" id="GO:0007266">
    <property type="term" value="P:Rho protein signal transduction"/>
    <property type="evidence" value="ECO:0007669"/>
    <property type="project" value="TreeGrafter"/>
</dbReference>
<reference evidence="4" key="1">
    <citation type="submission" date="2021-02" db="EMBL/GenBank/DDBJ databases">
        <authorList>
            <person name="Nowell W R."/>
        </authorList>
    </citation>
    <scope>NUCLEOTIDE SEQUENCE</scope>
</reference>
<comment type="caution">
    <text evidence="4">The sequence shown here is derived from an EMBL/GenBank/DDBJ whole genome shotgun (WGS) entry which is preliminary data.</text>
</comment>
<evidence type="ECO:0000313" key="4">
    <source>
        <dbReference type="EMBL" id="CAF0877714.1"/>
    </source>
</evidence>
<dbReference type="SMART" id="SM00324">
    <property type="entry name" value="RhoGAP"/>
    <property type="match status" value="1"/>
</dbReference>